<feature type="transmembrane region" description="Helical" evidence="1">
    <location>
        <begin position="39"/>
        <end position="56"/>
    </location>
</feature>
<protein>
    <submittedName>
        <fullName evidence="2">Uncharacterized protein</fullName>
    </submittedName>
</protein>
<evidence type="ECO:0000256" key="1">
    <source>
        <dbReference type="SAM" id="Phobius"/>
    </source>
</evidence>
<dbReference type="EMBL" id="MN739078">
    <property type="protein sequence ID" value="QHS87149.1"/>
    <property type="molecule type" value="Genomic_DNA"/>
</dbReference>
<keyword evidence="1" id="KW-0472">Membrane</keyword>
<keyword evidence="1" id="KW-1133">Transmembrane helix</keyword>
<dbReference type="AlphaFoldDB" id="A0A6C0B6H6"/>
<evidence type="ECO:0000313" key="2">
    <source>
        <dbReference type="EMBL" id="QHS87149.1"/>
    </source>
</evidence>
<organism evidence="2">
    <name type="scientific">viral metagenome</name>
    <dbReference type="NCBI Taxonomy" id="1070528"/>
    <lineage>
        <taxon>unclassified sequences</taxon>
        <taxon>metagenomes</taxon>
        <taxon>organismal metagenomes</taxon>
    </lineage>
</organism>
<accession>A0A6C0B6H6</accession>
<reference evidence="2" key="1">
    <citation type="journal article" date="2020" name="Nature">
        <title>Giant virus diversity and host interactions through global metagenomics.</title>
        <authorList>
            <person name="Schulz F."/>
            <person name="Roux S."/>
            <person name="Paez-Espino D."/>
            <person name="Jungbluth S."/>
            <person name="Walsh D.A."/>
            <person name="Denef V.J."/>
            <person name="McMahon K.D."/>
            <person name="Konstantinidis K.T."/>
            <person name="Eloe-Fadrosh E.A."/>
            <person name="Kyrpides N.C."/>
            <person name="Woyke T."/>
        </authorList>
    </citation>
    <scope>NUCLEOTIDE SEQUENCE</scope>
    <source>
        <strain evidence="2">GVMAG-M-3300009684-20</strain>
    </source>
</reference>
<keyword evidence="1" id="KW-0812">Transmembrane</keyword>
<name>A0A6C0B6H6_9ZZZZ</name>
<sequence length="71" mass="8345">MFTVCWFVPSVWSTVKIGRRLRVNPVTGIQKLARFHDHFYYMFVAVIFGAFARIPVEEEDIHLESDESIQL</sequence>
<proteinExistence type="predicted"/>